<dbReference type="SUPFAM" id="SSF52266">
    <property type="entry name" value="SGNH hydrolase"/>
    <property type="match status" value="1"/>
</dbReference>
<evidence type="ECO:0000313" key="10">
    <source>
        <dbReference type="Proteomes" id="UP000323000"/>
    </source>
</evidence>
<keyword evidence="8" id="KW-0472">Membrane</keyword>
<dbReference type="GO" id="GO:0016788">
    <property type="term" value="F:hydrolase activity, acting on ester bonds"/>
    <property type="evidence" value="ECO:0007669"/>
    <property type="project" value="InterPro"/>
</dbReference>
<dbReference type="Pfam" id="PF00657">
    <property type="entry name" value="Lipase_GDSL"/>
    <property type="match status" value="1"/>
</dbReference>
<keyword evidence="10" id="KW-1185">Reference proteome</keyword>
<keyword evidence="5" id="KW-0378">Hydrolase</keyword>
<proteinExistence type="inferred from homology"/>
<comment type="subcellular location">
    <subcellularLocation>
        <location evidence="1">Secreted</location>
    </subcellularLocation>
</comment>
<dbReference type="GO" id="GO:0016042">
    <property type="term" value="P:lipid catabolic process"/>
    <property type="evidence" value="ECO:0007669"/>
    <property type="project" value="UniProtKB-KW"/>
</dbReference>
<accession>A0A5C7HA93</accession>
<dbReference type="EMBL" id="VAHF01000009">
    <property type="protein sequence ID" value="TXG53699.1"/>
    <property type="molecule type" value="Genomic_DNA"/>
</dbReference>
<evidence type="ECO:0000256" key="8">
    <source>
        <dbReference type="SAM" id="Phobius"/>
    </source>
</evidence>
<keyword evidence="8" id="KW-0812">Transmembrane</keyword>
<dbReference type="GO" id="GO:0005576">
    <property type="term" value="C:extracellular region"/>
    <property type="evidence" value="ECO:0007669"/>
    <property type="project" value="UniProtKB-SubCell"/>
</dbReference>
<comment type="similarity">
    <text evidence="2">Belongs to the 'GDSL' lipolytic enzyme family.</text>
</comment>
<evidence type="ECO:0000256" key="7">
    <source>
        <dbReference type="ARBA" id="ARBA00023098"/>
    </source>
</evidence>
<evidence type="ECO:0000256" key="6">
    <source>
        <dbReference type="ARBA" id="ARBA00022963"/>
    </source>
</evidence>
<keyword evidence="7" id="KW-0443">Lipid metabolism</keyword>
<comment type="caution">
    <text evidence="9">The sequence shown here is derived from an EMBL/GenBank/DDBJ whole genome shotgun (WGS) entry which is preliminary data.</text>
</comment>
<dbReference type="InterPro" id="IPR051238">
    <property type="entry name" value="GDSL_esterase/lipase"/>
</dbReference>
<dbReference type="InterPro" id="IPR001087">
    <property type="entry name" value="GDSL"/>
</dbReference>
<dbReference type="OrthoDB" id="1683520at2759"/>
<dbReference type="Proteomes" id="UP000323000">
    <property type="component" value="Chromosome 9"/>
</dbReference>
<organism evidence="9 10">
    <name type="scientific">Acer yangbiense</name>
    <dbReference type="NCBI Taxonomy" id="1000413"/>
    <lineage>
        <taxon>Eukaryota</taxon>
        <taxon>Viridiplantae</taxon>
        <taxon>Streptophyta</taxon>
        <taxon>Embryophyta</taxon>
        <taxon>Tracheophyta</taxon>
        <taxon>Spermatophyta</taxon>
        <taxon>Magnoliopsida</taxon>
        <taxon>eudicotyledons</taxon>
        <taxon>Gunneridae</taxon>
        <taxon>Pentapetalae</taxon>
        <taxon>rosids</taxon>
        <taxon>malvids</taxon>
        <taxon>Sapindales</taxon>
        <taxon>Sapindaceae</taxon>
        <taxon>Hippocastanoideae</taxon>
        <taxon>Acereae</taxon>
        <taxon>Acer</taxon>
    </lineage>
</organism>
<reference evidence="10" key="1">
    <citation type="journal article" date="2019" name="Gigascience">
        <title>De novo genome assembly of the endangered Acer yangbiense, a plant species with extremely small populations endemic to Yunnan Province, China.</title>
        <authorList>
            <person name="Yang J."/>
            <person name="Wariss H.M."/>
            <person name="Tao L."/>
            <person name="Zhang R."/>
            <person name="Yun Q."/>
            <person name="Hollingsworth P."/>
            <person name="Dao Z."/>
            <person name="Luo G."/>
            <person name="Guo H."/>
            <person name="Ma Y."/>
            <person name="Sun W."/>
        </authorList>
    </citation>
    <scope>NUCLEOTIDE SEQUENCE [LARGE SCALE GENOMIC DNA]</scope>
    <source>
        <strain evidence="10">cv. Malutang</strain>
    </source>
</reference>
<dbReference type="AlphaFoldDB" id="A0A5C7HA93"/>
<keyword evidence="6" id="KW-0442">Lipid degradation</keyword>
<evidence type="ECO:0000256" key="1">
    <source>
        <dbReference type="ARBA" id="ARBA00004613"/>
    </source>
</evidence>
<keyword evidence="4" id="KW-0732">Signal</keyword>
<protein>
    <recommendedName>
        <fullName evidence="11">GDSL esterase/lipase</fullName>
    </recommendedName>
</protein>
<evidence type="ECO:0000256" key="3">
    <source>
        <dbReference type="ARBA" id="ARBA00022525"/>
    </source>
</evidence>
<gene>
    <name evidence="9" type="ORF">EZV62_018955</name>
</gene>
<dbReference type="PANTHER" id="PTHR45650">
    <property type="entry name" value="GDSL-LIKE LIPASE/ACYLHYDROLASE-RELATED"/>
    <property type="match status" value="1"/>
</dbReference>
<evidence type="ECO:0000256" key="2">
    <source>
        <dbReference type="ARBA" id="ARBA00008668"/>
    </source>
</evidence>
<dbReference type="Gene3D" id="3.40.50.1110">
    <property type="entry name" value="SGNH hydrolase"/>
    <property type="match status" value="1"/>
</dbReference>
<dbReference type="InterPro" id="IPR036514">
    <property type="entry name" value="SGNH_hydro_sf"/>
</dbReference>
<sequence length="205" mass="23262">MLREPSFGLCILSFFFFFFWYPFLGISRVDERLMRRTIVQIEEVATDLFNTLYNYGARKIALFGVPPYGCAPAMIAMHGTNGSSCVDFINKAVQIFNAKLILLVDELNNNLRDAKFIYVNYYQISSTVRTGFKVTNTSCCVVGKIAAVSICSPFTTPCQNRSDYMYWDTLHTTEAANMMIAARSYSAQFPSDTYPIDICRLAQLK</sequence>
<feature type="transmembrane region" description="Helical" evidence="8">
    <location>
        <begin position="6"/>
        <end position="26"/>
    </location>
</feature>
<evidence type="ECO:0000256" key="5">
    <source>
        <dbReference type="ARBA" id="ARBA00022801"/>
    </source>
</evidence>
<evidence type="ECO:0000256" key="4">
    <source>
        <dbReference type="ARBA" id="ARBA00022729"/>
    </source>
</evidence>
<keyword evidence="3" id="KW-0964">Secreted</keyword>
<name>A0A5C7HA93_9ROSI</name>
<dbReference type="PANTHER" id="PTHR45650:SF3">
    <property type="entry name" value="OS01G0748500 PROTEIN"/>
    <property type="match status" value="1"/>
</dbReference>
<keyword evidence="8" id="KW-1133">Transmembrane helix</keyword>
<evidence type="ECO:0008006" key="11">
    <source>
        <dbReference type="Google" id="ProtNLM"/>
    </source>
</evidence>
<evidence type="ECO:0000313" key="9">
    <source>
        <dbReference type="EMBL" id="TXG53699.1"/>
    </source>
</evidence>